<feature type="transmembrane region" description="Helical" evidence="1">
    <location>
        <begin position="164"/>
        <end position="190"/>
    </location>
</feature>
<name>A0A2A5SU42_LACLC</name>
<feature type="transmembrane region" description="Helical" evidence="1">
    <location>
        <begin position="279"/>
        <end position="299"/>
    </location>
</feature>
<protein>
    <recommendedName>
        <fullName evidence="4">Glycosyltransferase RgtA/B/C/D-like domain-containing protein</fullName>
    </recommendedName>
</protein>
<keyword evidence="1" id="KW-0472">Membrane</keyword>
<feature type="transmembrane region" description="Helical" evidence="1">
    <location>
        <begin position="305"/>
        <end position="322"/>
    </location>
</feature>
<feature type="transmembrane region" description="Helical" evidence="1">
    <location>
        <begin position="202"/>
        <end position="228"/>
    </location>
</feature>
<evidence type="ECO:0008006" key="4">
    <source>
        <dbReference type="Google" id="ProtNLM"/>
    </source>
</evidence>
<dbReference type="EMBL" id="JXKC01000003">
    <property type="protein sequence ID" value="PCS19423.1"/>
    <property type="molecule type" value="Genomic_DNA"/>
</dbReference>
<reference evidence="2 3" key="1">
    <citation type="submission" date="2014-12" db="EMBL/GenBank/DDBJ databases">
        <title>Draft genome sequences of 10 type strains of Lactococcus.</title>
        <authorList>
            <person name="Sun Z."/>
            <person name="Zhong Z."/>
            <person name="Liu W."/>
            <person name="Zhang W."/>
            <person name="Zhang H."/>
        </authorList>
    </citation>
    <scope>NUCLEOTIDE SEQUENCE [LARGE SCALE GENOMIC DNA]</scope>
    <source>
        <strain evidence="2 3">DSM 21502</strain>
    </source>
</reference>
<keyword evidence="1" id="KW-1133">Transmembrane helix</keyword>
<sequence>MMEEDKNLFKRKIFLLLVITCAITLTYFPYFKNTFGIDTSTMIKSQGQMLSGYLSQGRFGMVWIFELLIHRYNNQIVPFIVIPLLVGAGIYLYFTLKKYDKESSDFAASLFAIVFICNPVVYAQLYFKMQAIQIVIGVFCVLLGINLSLSRLRTSVKIIGSGLLFAFSFLIYQVFVFFIFSMILFCFYVFKDKRQQILQVMVPSWLVASLIYFLSYFLASFMIHYSSYGNETYMMWNKLPELGNLQKIGALFIALFALAYLFLLIITIRRFRAKKEIDVLLLILLIGSIMTFNMAFGNLRPAPRVYFGTFSTVFSGILYLGIRKGNGLKYLFLLIILFSMFFTFSLSHKANLSYENDQILTENVMKYAREHNILENGTNLVFIGNLQTGNQGMLNKFQDIFITGATRVSFFQFDPPLTSLRPYDFMEIKGYHFKIPTPKLRANLSLKYEHLPNYPSEKSMFWDKGKNALLVKLSN</sequence>
<dbReference type="Pfam" id="PF14264">
    <property type="entry name" value="Glucos_trans_II"/>
    <property type="match status" value="1"/>
</dbReference>
<dbReference type="Proteomes" id="UP000218711">
    <property type="component" value="Unassembled WGS sequence"/>
</dbReference>
<proteinExistence type="predicted"/>
<accession>A0A2A5SU42</accession>
<comment type="caution">
    <text evidence="2">The sequence shown here is derived from an EMBL/GenBank/DDBJ whole genome shotgun (WGS) entry which is preliminary data.</text>
</comment>
<feature type="transmembrane region" description="Helical" evidence="1">
    <location>
        <begin position="76"/>
        <end position="94"/>
    </location>
</feature>
<organism evidence="2 3">
    <name type="scientific">Lactococcus cremoris subsp. tructae</name>
    <dbReference type="NCBI Taxonomy" id="542833"/>
    <lineage>
        <taxon>Bacteria</taxon>
        <taxon>Bacillati</taxon>
        <taxon>Bacillota</taxon>
        <taxon>Bacilli</taxon>
        <taxon>Lactobacillales</taxon>
        <taxon>Streptococcaceae</taxon>
        <taxon>Lactococcus</taxon>
    </lineage>
</organism>
<feature type="transmembrane region" description="Helical" evidence="1">
    <location>
        <begin position="50"/>
        <end position="69"/>
    </location>
</feature>
<feature type="transmembrane region" description="Helical" evidence="1">
    <location>
        <begin position="106"/>
        <end position="127"/>
    </location>
</feature>
<feature type="transmembrane region" description="Helical" evidence="1">
    <location>
        <begin position="134"/>
        <end position="152"/>
    </location>
</feature>
<feature type="transmembrane region" description="Helical" evidence="1">
    <location>
        <begin position="248"/>
        <end position="267"/>
    </location>
</feature>
<evidence type="ECO:0000256" key="1">
    <source>
        <dbReference type="SAM" id="Phobius"/>
    </source>
</evidence>
<evidence type="ECO:0000313" key="3">
    <source>
        <dbReference type="Proteomes" id="UP000218711"/>
    </source>
</evidence>
<evidence type="ECO:0000313" key="2">
    <source>
        <dbReference type="EMBL" id="PCS19423.1"/>
    </source>
</evidence>
<dbReference type="AlphaFoldDB" id="A0A2A5SU42"/>
<keyword evidence="1" id="KW-0812">Transmembrane</keyword>
<dbReference type="InterPro" id="IPR025686">
    <property type="entry name" value="Glucos_trans_II"/>
</dbReference>
<feature type="transmembrane region" description="Helical" evidence="1">
    <location>
        <begin position="329"/>
        <end position="347"/>
    </location>
</feature>
<feature type="transmembrane region" description="Helical" evidence="1">
    <location>
        <begin position="12"/>
        <end position="30"/>
    </location>
</feature>
<gene>
    <name evidence="2" type="ORF">RU92_GL001754</name>
</gene>